<dbReference type="Pfam" id="PF03469">
    <property type="entry name" value="XH"/>
    <property type="match status" value="1"/>
</dbReference>
<dbReference type="EMBL" id="BDDD01000997">
    <property type="protein sequence ID" value="GAV72375.1"/>
    <property type="molecule type" value="Genomic_DNA"/>
</dbReference>
<keyword evidence="4" id="KW-1185">Reference proteome</keyword>
<gene>
    <name evidence="3" type="ORF">CFOL_v3_15863</name>
</gene>
<dbReference type="Proteomes" id="UP000187406">
    <property type="component" value="Unassembled WGS sequence"/>
</dbReference>
<proteinExistence type="predicted"/>
<dbReference type="InterPro" id="IPR005379">
    <property type="entry name" value="FDM1-5/IDN2_XH"/>
</dbReference>
<dbReference type="STRING" id="3775.A0A1Q3BWL3"/>
<dbReference type="PANTHER" id="PTHR21596">
    <property type="entry name" value="RIBONUCLEASE P SUBUNIT P38"/>
    <property type="match status" value="1"/>
</dbReference>
<evidence type="ECO:0000313" key="3">
    <source>
        <dbReference type="EMBL" id="GAV72375.1"/>
    </source>
</evidence>
<name>A0A1Q3BWL3_CEPFO</name>
<comment type="caution">
    <text evidence="3">The sequence shown here is derived from an EMBL/GenBank/DDBJ whole genome shotgun (WGS) entry which is preliminary data.</text>
</comment>
<dbReference type="OrthoDB" id="1892195at2759"/>
<dbReference type="GO" id="GO:0080188">
    <property type="term" value="P:gene silencing by siRNA-directed DNA methylation"/>
    <property type="evidence" value="ECO:0007669"/>
    <property type="project" value="InterPro"/>
</dbReference>
<dbReference type="InParanoid" id="A0A1Q3BWL3"/>
<accession>A0A1Q3BWL3</accession>
<evidence type="ECO:0000313" key="4">
    <source>
        <dbReference type="Proteomes" id="UP000187406"/>
    </source>
</evidence>
<feature type="domain" description="Factor of DNA methylation 1-5/IDN2" evidence="2">
    <location>
        <begin position="87"/>
        <end position="168"/>
    </location>
</feature>
<keyword evidence="1" id="KW-0175">Coiled coil</keyword>
<sequence length="171" mass="20033">MGIEELKGKLQVMKHLEDEYDAAVENKMKEMNNELEQKREDLDRMEDLYHALVVKERESNDELQQAQKELIAGLSEMVGNRTNVGTKRMGEIDQKPFIEMCKQRFLHEEAQMQALTLCSLWQENLKNPEWHPFKIVEIEGTPVEIVNEDDEKLRSLKVEWGNEIYNAVGDK</sequence>
<feature type="coiled-coil region" evidence="1">
    <location>
        <begin position="13"/>
        <end position="55"/>
    </location>
</feature>
<dbReference type="InterPro" id="IPR045177">
    <property type="entry name" value="FDM1-5/IDN2"/>
</dbReference>
<evidence type="ECO:0000259" key="2">
    <source>
        <dbReference type="Pfam" id="PF03469"/>
    </source>
</evidence>
<dbReference type="AlphaFoldDB" id="A0A1Q3BWL3"/>
<organism evidence="3 4">
    <name type="scientific">Cephalotus follicularis</name>
    <name type="common">Albany pitcher plant</name>
    <dbReference type="NCBI Taxonomy" id="3775"/>
    <lineage>
        <taxon>Eukaryota</taxon>
        <taxon>Viridiplantae</taxon>
        <taxon>Streptophyta</taxon>
        <taxon>Embryophyta</taxon>
        <taxon>Tracheophyta</taxon>
        <taxon>Spermatophyta</taxon>
        <taxon>Magnoliopsida</taxon>
        <taxon>eudicotyledons</taxon>
        <taxon>Gunneridae</taxon>
        <taxon>Pentapetalae</taxon>
        <taxon>rosids</taxon>
        <taxon>fabids</taxon>
        <taxon>Oxalidales</taxon>
        <taxon>Cephalotaceae</taxon>
        <taxon>Cephalotus</taxon>
    </lineage>
</organism>
<evidence type="ECO:0000256" key="1">
    <source>
        <dbReference type="SAM" id="Coils"/>
    </source>
</evidence>
<reference evidence="4" key="1">
    <citation type="submission" date="2016-04" db="EMBL/GenBank/DDBJ databases">
        <title>Cephalotus genome sequencing.</title>
        <authorList>
            <person name="Fukushima K."/>
            <person name="Hasebe M."/>
            <person name="Fang X."/>
        </authorList>
    </citation>
    <scope>NUCLEOTIDE SEQUENCE [LARGE SCALE GENOMIC DNA]</scope>
    <source>
        <strain evidence="4">cv. St1</strain>
    </source>
</reference>
<protein>
    <submittedName>
        <fullName evidence="3">XH domain-containing protein</fullName>
    </submittedName>
</protein>
<dbReference type="PANTHER" id="PTHR21596:SF3">
    <property type="entry name" value="FACTOR OF DNA METHYLATION 1-RELATED"/>
    <property type="match status" value="1"/>
</dbReference>